<dbReference type="Proteomes" id="UP000507470">
    <property type="component" value="Unassembled WGS sequence"/>
</dbReference>
<accession>A0A6J8A1X7</accession>
<reference evidence="1 2" key="1">
    <citation type="submission" date="2020-06" db="EMBL/GenBank/DDBJ databases">
        <authorList>
            <person name="Li R."/>
            <person name="Bekaert M."/>
        </authorList>
    </citation>
    <scope>NUCLEOTIDE SEQUENCE [LARGE SCALE GENOMIC DNA]</scope>
    <source>
        <strain evidence="2">wild</strain>
    </source>
</reference>
<keyword evidence="2" id="KW-1185">Reference proteome</keyword>
<dbReference type="AlphaFoldDB" id="A0A6J8A1X7"/>
<gene>
    <name evidence="1" type="ORF">MCOR_3273</name>
</gene>
<evidence type="ECO:0000313" key="2">
    <source>
        <dbReference type="Proteomes" id="UP000507470"/>
    </source>
</evidence>
<evidence type="ECO:0008006" key="3">
    <source>
        <dbReference type="Google" id="ProtNLM"/>
    </source>
</evidence>
<evidence type="ECO:0000313" key="1">
    <source>
        <dbReference type="EMBL" id="CAC5360983.1"/>
    </source>
</evidence>
<organism evidence="1 2">
    <name type="scientific">Mytilus coruscus</name>
    <name type="common">Sea mussel</name>
    <dbReference type="NCBI Taxonomy" id="42192"/>
    <lineage>
        <taxon>Eukaryota</taxon>
        <taxon>Metazoa</taxon>
        <taxon>Spiralia</taxon>
        <taxon>Lophotrochozoa</taxon>
        <taxon>Mollusca</taxon>
        <taxon>Bivalvia</taxon>
        <taxon>Autobranchia</taxon>
        <taxon>Pteriomorphia</taxon>
        <taxon>Mytilida</taxon>
        <taxon>Mytiloidea</taxon>
        <taxon>Mytilidae</taxon>
        <taxon>Mytilinae</taxon>
        <taxon>Mytilus</taxon>
    </lineage>
</organism>
<dbReference type="EMBL" id="CACVKT020000575">
    <property type="protein sequence ID" value="CAC5360983.1"/>
    <property type="molecule type" value="Genomic_DNA"/>
</dbReference>
<sequence>MDFVCSNTQAAVQCFKDMTYDDCFQLKLILNVYDSTTFQPAFDAFCSYTNELSDIFWCVATKENLEWFIGCIDNMFMGIIQTKTGQTYIDMEEYQCSKDGTRPAINDLSMCLTEHMEGRCDKDVTIFVREKSVDVQKYSCLLGEKISKQYIMFFLDLFQKMKKNYAKLKLQNNL</sequence>
<protein>
    <recommendedName>
        <fullName evidence="3">DUF19 domain-containing protein</fullName>
    </recommendedName>
</protein>
<proteinExistence type="predicted"/>
<name>A0A6J8A1X7_MYTCO</name>
<dbReference type="OrthoDB" id="10275250at2759"/>